<dbReference type="RefSeq" id="XP_021843837.2">
    <property type="nucleotide sequence ID" value="XM_021988145.2"/>
</dbReference>
<gene>
    <name evidence="4" type="primary">LOC110783775</name>
</gene>
<dbReference type="PANTHER" id="PTHR10302">
    <property type="entry name" value="SINGLE-STRANDED DNA-BINDING PROTEIN"/>
    <property type="match status" value="1"/>
</dbReference>
<dbReference type="NCBIfam" id="TIGR00621">
    <property type="entry name" value="ssb"/>
    <property type="match status" value="1"/>
</dbReference>
<accession>A0A9R0I6R0</accession>
<dbReference type="GO" id="GO:0006264">
    <property type="term" value="P:mitochondrial DNA replication"/>
    <property type="evidence" value="ECO:0007669"/>
    <property type="project" value="TreeGrafter"/>
</dbReference>
<dbReference type="AlphaFoldDB" id="A0A9R0I6R0"/>
<evidence type="ECO:0000313" key="3">
    <source>
        <dbReference type="Proteomes" id="UP000813463"/>
    </source>
</evidence>
<dbReference type="CDD" id="cd04496">
    <property type="entry name" value="SSB_OBF"/>
    <property type="match status" value="1"/>
</dbReference>
<evidence type="ECO:0000256" key="2">
    <source>
        <dbReference type="PROSITE-ProRule" id="PRU00252"/>
    </source>
</evidence>
<dbReference type="GO" id="GO:0008047">
    <property type="term" value="F:enzyme activator activity"/>
    <property type="evidence" value="ECO:0000318"/>
    <property type="project" value="GO_Central"/>
</dbReference>
<evidence type="ECO:0000256" key="1">
    <source>
        <dbReference type="ARBA" id="ARBA00023125"/>
    </source>
</evidence>
<dbReference type="PANTHER" id="PTHR10302:SF0">
    <property type="entry name" value="SINGLE-STRANDED DNA-BINDING PROTEIN, MITOCHONDRIAL"/>
    <property type="match status" value="1"/>
</dbReference>
<name>A0A9R0I6R0_SPIOL</name>
<dbReference type="GO" id="GO:0042645">
    <property type="term" value="C:mitochondrial nucleoid"/>
    <property type="evidence" value="ECO:0000318"/>
    <property type="project" value="GO_Central"/>
</dbReference>
<organism evidence="3 4">
    <name type="scientific">Spinacia oleracea</name>
    <name type="common">Spinach</name>
    <dbReference type="NCBI Taxonomy" id="3562"/>
    <lineage>
        <taxon>Eukaryota</taxon>
        <taxon>Viridiplantae</taxon>
        <taxon>Streptophyta</taxon>
        <taxon>Embryophyta</taxon>
        <taxon>Tracheophyta</taxon>
        <taxon>Spermatophyta</taxon>
        <taxon>Magnoliopsida</taxon>
        <taxon>eudicotyledons</taxon>
        <taxon>Gunneridae</taxon>
        <taxon>Pentapetalae</taxon>
        <taxon>Caryophyllales</taxon>
        <taxon>Chenopodiaceae</taxon>
        <taxon>Chenopodioideae</taxon>
        <taxon>Anserineae</taxon>
        <taxon>Spinacia</taxon>
    </lineage>
</organism>
<dbReference type="GO" id="GO:0006260">
    <property type="term" value="P:DNA replication"/>
    <property type="evidence" value="ECO:0000318"/>
    <property type="project" value="GO_Central"/>
</dbReference>
<reference evidence="3" key="1">
    <citation type="journal article" date="2021" name="Nat. Commun.">
        <title>Genomic analyses provide insights into spinach domestication and the genetic basis of agronomic traits.</title>
        <authorList>
            <person name="Cai X."/>
            <person name="Sun X."/>
            <person name="Xu C."/>
            <person name="Sun H."/>
            <person name="Wang X."/>
            <person name="Ge C."/>
            <person name="Zhang Z."/>
            <person name="Wang Q."/>
            <person name="Fei Z."/>
            <person name="Jiao C."/>
            <person name="Wang Q."/>
        </authorList>
    </citation>
    <scope>NUCLEOTIDE SEQUENCE [LARGE SCALE GENOMIC DNA]</scope>
    <source>
        <strain evidence="3">cv. Varoflay</strain>
    </source>
</reference>
<dbReference type="GO" id="GO:0003697">
    <property type="term" value="F:single-stranded DNA binding"/>
    <property type="evidence" value="ECO:0000318"/>
    <property type="project" value="GO_Central"/>
</dbReference>
<proteinExistence type="predicted"/>
<sequence>MATLTTILLSCKPQKPLKTLTSIACSSQSSPSFISFSLRQNIKHLVCKTLPRCSMDNRDSYDSMGTYPRPLEIQWKKELCNSVQLIGIVGLPVQFNQLSSGKVVASTRLAVRKSPTDTSWINLTFWEELAHVAHQHLEKGQQIYVSGRLVSDTVESEDGKQQTYYKVVVQQLNFIERNSSSPVPLYDGSSDSTATVAKFDNTAAPSKLSTQELWQAFFANPTEWWDNRKNKKTPKYPDFKHKDTGEALWVDARYNPPWVKSQLEVLDSRMQSVQKQEDTSFSNYFNGGY</sequence>
<dbReference type="GeneID" id="110783775"/>
<dbReference type="InterPro" id="IPR012340">
    <property type="entry name" value="NA-bd_OB-fold"/>
</dbReference>
<dbReference type="GO" id="GO:0090297">
    <property type="term" value="P:positive regulation of mitochondrial DNA replication"/>
    <property type="evidence" value="ECO:0000318"/>
    <property type="project" value="GO_Central"/>
</dbReference>
<dbReference type="KEGG" id="soe:110783775"/>
<dbReference type="Pfam" id="PF00436">
    <property type="entry name" value="SSB"/>
    <property type="match status" value="1"/>
</dbReference>
<dbReference type="InterPro" id="IPR000424">
    <property type="entry name" value="Primosome_PriB/ssb"/>
</dbReference>
<keyword evidence="1 2" id="KW-0238">DNA-binding</keyword>
<dbReference type="Proteomes" id="UP000813463">
    <property type="component" value="Chromosome 5"/>
</dbReference>
<dbReference type="PROSITE" id="PS50935">
    <property type="entry name" value="SSB"/>
    <property type="match status" value="1"/>
</dbReference>
<dbReference type="Gene3D" id="2.40.50.140">
    <property type="entry name" value="Nucleic acid-binding proteins"/>
    <property type="match status" value="1"/>
</dbReference>
<dbReference type="SUPFAM" id="SSF50249">
    <property type="entry name" value="Nucleic acid-binding proteins"/>
    <property type="match status" value="1"/>
</dbReference>
<dbReference type="InterPro" id="IPR011344">
    <property type="entry name" value="ssDNA-bd"/>
</dbReference>
<keyword evidence="3" id="KW-1185">Reference proteome</keyword>
<evidence type="ECO:0000313" key="4">
    <source>
        <dbReference type="RefSeq" id="XP_021843837.2"/>
    </source>
</evidence>
<reference evidence="4" key="2">
    <citation type="submission" date="2025-08" db="UniProtKB">
        <authorList>
            <consortium name="RefSeq"/>
        </authorList>
    </citation>
    <scope>IDENTIFICATION</scope>
    <source>
        <tissue evidence="4">Leaf</tissue>
    </source>
</reference>
<protein>
    <submittedName>
        <fullName evidence="4">Protein OSB2, chloroplastic</fullName>
    </submittedName>
</protein>